<proteinExistence type="predicted"/>
<evidence type="ECO:0000313" key="3">
    <source>
        <dbReference type="EMBL" id="PAV15187.1"/>
    </source>
</evidence>
<feature type="domain" description="Domain of unknown function at the cortex 1" evidence="2">
    <location>
        <begin position="3"/>
        <end position="311"/>
    </location>
</feature>
<feature type="compositionally biased region" description="Basic residues" evidence="1">
    <location>
        <begin position="215"/>
        <end position="230"/>
    </location>
</feature>
<protein>
    <recommendedName>
        <fullName evidence="2">Domain of unknown function at the cortex 1 domain-containing protein</fullName>
    </recommendedName>
</protein>
<dbReference type="Pfam" id="PF08588">
    <property type="entry name" value="Duc1"/>
    <property type="match status" value="1"/>
</dbReference>
<comment type="caution">
    <text evidence="3">The sequence shown here is derived from an EMBL/GenBank/DDBJ whole genome shotgun (WGS) entry which is preliminary data.</text>
</comment>
<dbReference type="AlphaFoldDB" id="A0A286U6K3"/>
<evidence type="ECO:0000259" key="2">
    <source>
        <dbReference type="Pfam" id="PF08588"/>
    </source>
</evidence>
<feature type="compositionally biased region" description="Low complexity" evidence="1">
    <location>
        <begin position="173"/>
        <end position="214"/>
    </location>
</feature>
<accession>A0A286U6K3</accession>
<evidence type="ECO:0000313" key="4">
    <source>
        <dbReference type="Proteomes" id="UP000217199"/>
    </source>
</evidence>
<dbReference type="PANTHER" id="PTHR34826:SF2">
    <property type="entry name" value="UPF0590 PROTEIN C409.17C"/>
    <property type="match status" value="1"/>
</dbReference>
<organism evidence="3 4">
    <name type="scientific">Pyrrhoderma noxium</name>
    <dbReference type="NCBI Taxonomy" id="2282107"/>
    <lineage>
        <taxon>Eukaryota</taxon>
        <taxon>Fungi</taxon>
        <taxon>Dikarya</taxon>
        <taxon>Basidiomycota</taxon>
        <taxon>Agaricomycotina</taxon>
        <taxon>Agaricomycetes</taxon>
        <taxon>Hymenochaetales</taxon>
        <taxon>Hymenochaetaceae</taxon>
        <taxon>Pyrrhoderma</taxon>
    </lineage>
</organism>
<dbReference type="EMBL" id="NBII01000010">
    <property type="protein sequence ID" value="PAV15187.1"/>
    <property type="molecule type" value="Genomic_DNA"/>
</dbReference>
<evidence type="ECO:0000256" key="1">
    <source>
        <dbReference type="SAM" id="MobiDB-lite"/>
    </source>
</evidence>
<dbReference type="InterPro" id="IPR013897">
    <property type="entry name" value="Duc1"/>
</dbReference>
<dbReference type="STRING" id="2282107.A0A286U6K3"/>
<gene>
    <name evidence="3" type="ORF">PNOK_0894800</name>
</gene>
<keyword evidence="4" id="KW-1185">Reference proteome</keyword>
<dbReference type="OrthoDB" id="2119945at2759"/>
<dbReference type="PANTHER" id="PTHR34826">
    <property type="entry name" value="UPF0590 PROTEIN C409.17C"/>
    <property type="match status" value="1"/>
</dbReference>
<feature type="region of interest" description="Disordered" evidence="1">
    <location>
        <begin position="168"/>
        <end position="233"/>
    </location>
</feature>
<sequence>MPRLRVLAGPSLDSLTPITANSDTPHTIKSSLFEGRVVVHIKGFPDEDGNVSDSEYFSRPDRQGITWSIQVQGRFLKNYLADDILFGNTFDRPLKLPWGTSAALRFMHLVDPSLEHDLYGAQPWALSPLVSTMPHLIHTQHDPEQPLPGPFPPKQSIRDDLVLEHSVPKRGRSSSLTSNGSVTSSNTSGSSHDSVISAFSSNTSSSRSSVSSMSPKKRKPTKSAKARRTHFASASARQNVTFGPGDIITTDFCYGFLVFHPQLALRLPGGLTFDLEKWWDGQPVRFVCCERPRNGENVVSDGKVFWCVAIERADD</sequence>
<dbReference type="Proteomes" id="UP000217199">
    <property type="component" value="Unassembled WGS sequence"/>
</dbReference>
<dbReference type="InParanoid" id="A0A286U6K3"/>
<reference evidence="3 4" key="1">
    <citation type="journal article" date="2017" name="Mol. Ecol.">
        <title>Comparative and population genomic landscape of Phellinus noxius: A hypervariable fungus causing root rot in trees.</title>
        <authorList>
            <person name="Chung C.L."/>
            <person name="Lee T.J."/>
            <person name="Akiba M."/>
            <person name="Lee H.H."/>
            <person name="Kuo T.H."/>
            <person name="Liu D."/>
            <person name="Ke H.M."/>
            <person name="Yokoi T."/>
            <person name="Roa M.B."/>
            <person name="Lu M.J."/>
            <person name="Chang Y.Y."/>
            <person name="Ann P.J."/>
            <person name="Tsai J.N."/>
            <person name="Chen C.Y."/>
            <person name="Tzean S.S."/>
            <person name="Ota Y."/>
            <person name="Hattori T."/>
            <person name="Sahashi N."/>
            <person name="Liou R.F."/>
            <person name="Kikuchi T."/>
            <person name="Tsai I.J."/>
        </authorList>
    </citation>
    <scope>NUCLEOTIDE SEQUENCE [LARGE SCALE GENOMIC DNA]</scope>
    <source>
        <strain evidence="3 4">FFPRI411160</strain>
    </source>
</reference>
<name>A0A286U6K3_9AGAM</name>